<sequence>MARKKKKERWNDPRDEMSNMDMDETSSMSSQFTEWADALLKCVDTMESSLKLMVDSNNMMKQTLAIMEEQLNSMVPSRGTAAPQLVVMHQTSTSQTGKPMEEGQVVHLNIERNRVNSQDSTIPVSRENLSPILSTNMVPLIIEIIPQFDGNKEDYGKFMTMFNHLVHENPEIPTTLKHALLLRLLTGEARAMFLSVSISKEEYERLRWNLERQYNRKKFSFSEYN</sequence>
<protein>
    <submittedName>
        <fullName evidence="2">Uncharacterized protein</fullName>
    </submittedName>
</protein>
<feature type="region of interest" description="Disordered" evidence="1">
    <location>
        <begin position="1"/>
        <end position="28"/>
    </location>
</feature>
<dbReference type="Proteomes" id="UP000008281">
    <property type="component" value="Unassembled WGS sequence"/>
</dbReference>
<accession>E3N717</accession>
<organism evidence="3">
    <name type="scientific">Caenorhabditis remanei</name>
    <name type="common">Caenorhabditis vulgaris</name>
    <dbReference type="NCBI Taxonomy" id="31234"/>
    <lineage>
        <taxon>Eukaryota</taxon>
        <taxon>Metazoa</taxon>
        <taxon>Ecdysozoa</taxon>
        <taxon>Nematoda</taxon>
        <taxon>Chromadorea</taxon>
        <taxon>Rhabditida</taxon>
        <taxon>Rhabditina</taxon>
        <taxon>Rhabditomorpha</taxon>
        <taxon>Rhabditoidea</taxon>
        <taxon>Rhabditidae</taxon>
        <taxon>Peloderinae</taxon>
        <taxon>Caenorhabditis</taxon>
    </lineage>
</organism>
<evidence type="ECO:0000313" key="2">
    <source>
        <dbReference type="EMBL" id="EFO88342.1"/>
    </source>
</evidence>
<dbReference type="AlphaFoldDB" id="E3N717"/>
<proteinExistence type="predicted"/>
<reference evidence="2" key="1">
    <citation type="submission" date="2007-07" db="EMBL/GenBank/DDBJ databases">
        <title>PCAP assembly of the Caenorhabditis remanei genome.</title>
        <authorList>
            <consortium name="The Caenorhabditis remanei Sequencing Consortium"/>
            <person name="Wilson R.K."/>
        </authorList>
    </citation>
    <scope>NUCLEOTIDE SEQUENCE [LARGE SCALE GENOMIC DNA]</scope>
    <source>
        <strain evidence="2">PB4641</strain>
    </source>
</reference>
<name>E3N717_CAERE</name>
<keyword evidence="3" id="KW-1185">Reference proteome</keyword>
<dbReference type="HOGENOM" id="CLU_1230924_0_0_1"/>
<dbReference type="InterPro" id="IPR005312">
    <property type="entry name" value="DUF1759"/>
</dbReference>
<dbReference type="Pfam" id="PF03564">
    <property type="entry name" value="DUF1759"/>
    <property type="match status" value="1"/>
</dbReference>
<gene>
    <name evidence="2" type="ORF">CRE_12241</name>
</gene>
<evidence type="ECO:0000313" key="3">
    <source>
        <dbReference type="Proteomes" id="UP000008281"/>
    </source>
</evidence>
<evidence type="ECO:0000256" key="1">
    <source>
        <dbReference type="SAM" id="MobiDB-lite"/>
    </source>
</evidence>
<dbReference type="EMBL" id="DS268544">
    <property type="protein sequence ID" value="EFO88342.1"/>
    <property type="molecule type" value="Genomic_DNA"/>
</dbReference>